<proteinExistence type="predicted"/>
<accession>A0AA44Z0Z9</accession>
<gene>
    <name evidence="1" type="ORF">C7T86_12425</name>
</gene>
<reference evidence="1 2" key="1">
    <citation type="submission" date="2018-03" db="EMBL/GenBank/DDBJ databases">
        <title>Sequencing of reference strains of Xanthomonas.</title>
        <authorList>
            <person name="Studholme D.J."/>
            <person name="Vicente J."/>
            <person name="Sarris P."/>
        </authorList>
    </citation>
    <scope>NUCLEOTIDE SEQUENCE [LARGE SCALE GENOMIC DNA]</scope>
    <source>
        <strain evidence="1 2">WHRI 5232</strain>
    </source>
</reference>
<sequence length="97" mass="10356">MRSGLQAYTSVTVRTQRYLHSTAASGMARLGALRMPCPSARPTRIKNHAALPLVWMTSIACAPPQQPVQQCMRAVAASTATHASGYSFPQVATQGMP</sequence>
<protein>
    <submittedName>
        <fullName evidence="1">Uncharacterized protein</fullName>
    </submittedName>
</protein>
<dbReference type="AlphaFoldDB" id="A0AA44Z0Z9"/>
<evidence type="ECO:0000313" key="1">
    <source>
        <dbReference type="EMBL" id="PUE93076.1"/>
    </source>
</evidence>
<organism evidence="1 2">
    <name type="scientific">Xanthomonas campestris pv. malvacearum</name>
    <dbReference type="NCBI Taxonomy" id="86040"/>
    <lineage>
        <taxon>Bacteria</taxon>
        <taxon>Pseudomonadati</taxon>
        <taxon>Pseudomonadota</taxon>
        <taxon>Gammaproteobacteria</taxon>
        <taxon>Lysobacterales</taxon>
        <taxon>Lysobacteraceae</taxon>
        <taxon>Xanthomonas</taxon>
    </lineage>
</organism>
<dbReference type="EMBL" id="PYJH01000024">
    <property type="protein sequence ID" value="PUE93076.1"/>
    <property type="molecule type" value="Genomic_DNA"/>
</dbReference>
<dbReference type="Proteomes" id="UP000251513">
    <property type="component" value="Unassembled WGS sequence"/>
</dbReference>
<comment type="caution">
    <text evidence="1">The sequence shown here is derived from an EMBL/GenBank/DDBJ whole genome shotgun (WGS) entry which is preliminary data.</text>
</comment>
<evidence type="ECO:0000313" key="2">
    <source>
        <dbReference type="Proteomes" id="UP000251513"/>
    </source>
</evidence>
<name>A0AA44Z0Z9_XANCM</name>